<proteinExistence type="predicted"/>
<keyword evidence="1" id="KW-0732">Signal</keyword>
<dbReference type="Proteomes" id="UP000570517">
    <property type="component" value="Unassembled WGS sequence"/>
</dbReference>
<feature type="signal peptide" evidence="1">
    <location>
        <begin position="1"/>
        <end position="29"/>
    </location>
</feature>
<name>A0A850PS05_9MYCO</name>
<dbReference type="EMBL" id="JABFYL010000049">
    <property type="protein sequence ID" value="NVN53352.1"/>
    <property type="molecule type" value="Genomic_DNA"/>
</dbReference>
<evidence type="ECO:0000313" key="3">
    <source>
        <dbReference type="Proteomes" id="UP000570517"/>
    </source>
</evidence>
<dbReference type="RefSeq" id="WP_178361580.1">
    <property type="nucleotide sequence ID" value="NZ_JABFYL010000049.1"/>
</dbReference>
<keyword evidence="3" id="KW-1185">Reference proteome</keyword>
<protein>
    <recommendedName>
        <fullName evidence="4">Secreted protein</fullName>
    </recommendedName>
</protein>
<evidence type="ECO:0008006" key="4">
    <source>
        <dbReference type="Google" id="ProtNLM"/>
    </source>
</evidence>
<sequence>MKRFARLSAIGATAWLALALVTPTATSSAAVDTAVASIPVNAVDTLEVHTSADCVRATNQCFFTARANLLTPQGPIGFPDDLWARQSTTLRSMDRDVYLDSDFDAANTRMFKSIGPVEFTTIYFGGGPVEKYQLRGTTWPTDWATGQPKLDADYIVCSQIQVVYAGVNLASPPACSQTTFS</sequence>
<evidence type="ECO:0000313" key="2">
    <source>
        <dbReference type="EMBL" id="NVN53352.1"/>
    </source>
</evidence>
<feature type="chain" id="PRO_5033048327" description="Secreted protein" evidence="1">
    <location>
        <begin position="30"/>
        <end position="181"/>
    </location>
</feature>
<comment type="caution">
    <text evidence="2">The sequence shown here is derived from an EMBL/GenBank/DDBJ whole genome shotgun (WGS) entry which is preliminary data.</text>
</comment>
<organism evidence="2 3">
    <name type="scientific">Mycolicibacterium hippocampi</name>
    <dbReference type="NCBI Taxonomy" id="659824"/>
    <lineage>
        <taxon>Bacteria</taxon>
        <taxon>Bacillati</taxon>
        <taxon>Actinomycetota</taxon>
        <taxon>Actinomycetes</taxon>
        <taxon>Mycobacteriales</taxon>
        <taxon>Mycobacteriaceae</taxon>
        <taxon>Mycolicibacterium</taxon>
    </lineage>
</organism>
<evidence type="ECO:0000256" key="1">
    <source>
        <dbReference type="SAM" id="SignalP"/>
    </source>
</evidence>
<dbReference type="AlphaFoldDB" id="A0A850PS05"/>
<gene>
    <name evidence="2" type="ORF">HLY00_3697</name>
</gene>
<accession>A0A850PS05</accession>
<reference evidence="2 3" key="1">
    <citation type="submission" date="2020-05" db="EMBL/GenBank/DDBJ databases">
        <title>Draft genome sequence of Mycobacterium hippocampi DL, isolated from European seabass, Dicentrarchus labrax, reared in fish farms.</title>
        <authorList>
            <person name="Stathopoulou P."/>
            <person name="Asimakis E."/>
            <person name="Tzokas K."/>
            <person name="Batargias C."/>
            <person name="Tsiamis G."/>
        </authorList>
    </citation>
    <scope>NUCLEOTIDE SEQUENCE [LARGE SCALE GENOMIC DNA]</scope>
    <source>
        <strain evidence="2 3">DL</strain>
    </source>
</reference>